<evidence type="ECO:0000256" key="2">
    <source>
        <dbReference type="ARBA" id="ARBA00023277"/>
    </source>
</evidence>
<reference evidence="5 6" key="1">
    <citation type="submission" date="2021-05" db="EMBL/GenBank/DDBJ databases">
        <title>Novel Bacillus species.</title>
        <authorList>
            <person name="Liu G."/>
        </authorList>
    </citation>
    <scope>NUCLEOTIDE SEQUENCE [LARGE SCALE GENOMIC DNA]</scope>
    <source>
        <strain evidence="5 6">FJAT-49705</strain>
    </source>
</reference>
<comment type="pathway">
    <text evidence="3">Amino-sugar metabolism; N-acetylneuraminate degradation; D-fructose 6-phosphate from N-acetylneuraminate: step 5/5.</text>
</comment>
<comment type="function">
    <text evidence="3">Catalyzes the reversible isomerization-deamination of glucosamine 6-phosphate (GlcN6P) to form fructose 6-phosphate (Fru6P) and ammonium ion.</text>
</comment>
<dbReference type="Proteomes" id="UP000681027">
    <property type="component" value="Unassembled WGS sequence"/>
</dbReference>
<proteinExistence type="inferred from homology"/>
<name>A0ABS5NT84_9BACI</name>
<accession>A0ABS5NT84</accession>
<feature type="active site" description="Proton acceptor; for ring-opening step" evidence="3">
    <location>
        <position position="138"/>
    </location>
</feature>
<dbReference type="RefSeq" id="WP_213101780.1">
    <property type="nucleotide sequence ID" value="NZ_JAGYPM010000002.1"/>
</dbReference>
<protein>
    <recommendedName>
        <fullName evidence="3">Glucosamine-6-phosphate deaminase</fullName>
        <ecNumber evidence="3">3.5.99.6</ecNumber>
    </recommendedName>
    <alternativeName>
        <fullName evidence="3">GlcN6P deaminase</fullName>
        <shortName evidence="3">GNPDA</shortName>
    </alternativeName>
    <alternativeName>
        <fullName evidence="3">Glucosamine-6-phosphate isomerase</fullName>
    </alternativeName>
</protein>
<feature type="domain" description="Glucosamine/galactosamine-6-phosphate isomerase" evidence="4">
    <location>
        <begin position="11"/>
        <end position="229"/>
    </location>
</feature>
<keyword evidence="2 3" id="KW-0119">Carbohydrate metabolism</keyword>
<feature type="active site" description="For ring-opening step" evidence="3">
    <location>
        <position position="143"/>
    </location>
</feature>
<evidence type="ECO:0000313" key="5">
    <source>
        <dbReference type="EMBL" id="MBS4190323.1"/>
    </source>
</evidence>
<evidence type="ECO:0000256" key="1">
    <source>
        <dbReference type="ARBA" id="ARBA00022801"/>
    </source>
</evidence>
<dbReference type="HAMAP" id="MF_01241">
    <property type="entry name" value="GlcN6P_deamin"/>
    <property type="match status" value="1"/>
</dbReference>
<comment type="similarity">
    <text evidence="3">Belongs to the glucosamine/galactosamine-6-phosphate isomerase family. NagB subfamily.</text>
</comment>
<dbReference type="Pfam" id="PF01182">
    <property type="entry name" value="Glucosamine_iso"/>
    <property type="match status" value="1"/>
</dbReference>
<feature type="active site" description="For ring-opening step" evidence="3">
    <location>
        <position position="136"/>
    </location>
</feature>
<evidence type="ECO:0000313" key="6">
    <source>
        <dbReference type="Proteomes" id="UP000681027"/>
    </source>
</evidence>
<dbReference type="CDD" id="cd01399">
    <property type="entry name" value="GlcN6P_deaminase"/>
    <property type="match status" value="1"/>
</dbReference>
<evidence type="ECO:0000256" key="3">
    <source>
        <dbReference type="HAMAP-Rule" id="MF_01241"/>
    </source>
</evidence>
<keyword evidence="6" id="KW-1185">Reference proteome</keyword>
<comment type="catalytic activity">
    <reaction evidence="3">
        <text>alpha-D-glucosamine 6-phosphate + H2O = beta-D-fructose 6-phosphate + NH4(+)</text>
        <dbReference type="Rhea" id="RHEA:12172"/>
        <dbReference type="ChEBI" id="CHEBI:15377"/>
        <dbReference type="ChEBI" id="CHEBI:28938"/>
        <dbReference type="ChEBI" id="CHEBI:57634"/>
        <dbReference type="ChEBI" id="CHEBI:75989"/>
        <dbReference type="EC" id="3.5.99.6"/>
    </reaction>
</comment>
<dbReference type="InterPro" id="IPR006148">
    <property type="entry name" value="Glc/Gal-6P_isomerase"/>
</dbReference>
<dbReference type="SUPFAM" id="SSF100950">
    <property type="entry name" value="NagB/RpiA/CoA transferase-like"/>
    <property type="match status" value="1"/>
</dbReference>
<comment type="caution">
    <text evidence="3">Lacks conserved residue(s) required for the propagation of feature annotation.</text>
</comment>
<dbReference type="InterPro" id="IPR037171">
    <property type="entry name" value="NagB/RpiA_transferase-like"/>
</dbReference>
<dbReference type="EC" id="3.5.99.6" evidence="3"/>
<dbReference type="InterPro" id="IPR018321">
    <property type="entry name" value="Glucosamine6P_isomerase_CS"/>
</dbReference>
<comment type="caution">
    <text evidence="5">The sequence shown here is derived from an EMBL/GenBank/DDBJ whole genome shotgun (WGS) entry which is preliminary data.</text>
</comment>
<dbReference type="NCBIfam" id="TIGR00502">
    <property type="entry name" value="nagB"/>
    <property type="match status" value="1"/>
</dbReference>
<keyword evidence="1 3" id="KW-0378">Hydrolase</keyword>
<feature type="active site" description="Proton acceptor; for enolization step" evidence="3">
    <location>
        <position position="67"/>
    </location>
</feature>
<evidence type="ECO:0000259" key="4">
    <source>
        <dbReference type="Pfam" id="PF01182"/>
    </source>
</evidence>
<sequence length="241" mass="26822">MKIIRTANYEEMSTKAAQFMLDRIQTNPELKLGLATGGTPKGVYKKLIEDHNQNNTTYKNILTFNLDEYIGIDSSNPNSYHFFMKEQLFDHIDIPSSQTYLPNGTTKDLLEECSRYEDLLNKVGGIDLQLLGIGENGHIGFNEPGTPFDSTTHLIELEENTRQANARFFDSIDEVPTHAITMGIASIMASKEILLLASGEAKAEAISKLINGEIDESFPASALKRHENVTIIADEEALKLL</sequence>
<dbReference type="GO" id="GO:0004342">
    <property type="term" value="F:glucosamine-6-phosphate deaminase activity"/>
    <property type="evidence" value="ECO:0007669"/>
    <property type="project" value="UniProtKB-EC"/>
</dbReference>
<dbReference type="PANTHER" id="PTHR11280">
    <property type="entry name" value="GLUCOSAMINE-6-PHOSPHATE ISOMERASE"/>
    <property type="match status" value="1"/>
</dbReference>
<dbReference type="EMBL" id="JAGYPM010000002">
    <property type="protein sequence ID" value="MBS4190323.1"/>
    <property type="molecule type" value="Genomic_DNA"/>
</dbReference>
<dbReference type="PANTHER" id="PTHR11280:SF5">
    <property type="entry name" value="GLUCOSAMINE-6-PHOSPHATE ISOMERASE"/>
    <property type="match status" value="1"/>
</dbReference>
<gene>
    <name evidence="3 5" type="primary">nagB</name>
    <name evidence="5" type="ORF">KHA94_08920</name>
</gene>
<dbReference type="Gene3D" id="3.40.50.1360">
    <property type="match status" value="1"/>
</dbReference>
<dbReference type="InterPro" id="IPR004547">
    <property type="entry name" value="Glucosamine6P_isomerase"/>
</dbReference>
<organism evidence="5 6">
    <name type="scientific">Cytobacillus citreus</name>
    <dbReference type="NCBI Taxonomy" id="2833586"/>
    <lineage>
        <taxon>Bacteria</taxon>
        <taxon>Bacillati</taxon>
        <taxon>Bacillota</taxon>
        <taxon>Bacilli</taxon>
        <taxon>Bacillales</taxon>
        <taxon>Bacillaceae</taxon>
        <taxon>Cytobacillus</taxon>
    </lineage>
</organism>
<dbReference type="PROSITE" id="PS01161">
    <property type="entry name" value="GLC_GALNAC_ISOMERASE"/>
    <property type="match status" value="1"/>
</dbReference>